<keyword evidence="2" id="KW-1185">Reference proteome</keyword>
<gene>
    <name evidence="3" type="primary">LOC118421091</name>
</gene>
<dbReference type="OrthoDB" id="3647at2759"/>
<dbReference type="GeneID" id="118421091"/>
<dbReference type="Gene3D" id="3.40.50.150">
    <property type="entry name" value="Vaccinia Virus protein VP39"/>
    <property type="match status" value="1"/>
</dbReference>
<proteinExistence type="predicted"/>
<reference evidence="3" key="2">
    <citation type="submission" date="2025-08" db="UniProtKB">
        <authorList>
            <consortium name="RefSeq"/>
        </authorList>
    </citation>
    <scope>IDENTIFICATION</scope>
    <source>
        <strain evidence="3">S238N-H82</strain>
        <tissue evidence="3">Testes</tissue>
    </source>
</reference>
<dbReference type="OMA" id="LHTITEY"/>
<protein>
    <submittedName>
        <fullName evidence="3">Uncharacterized protein LOC118421091</fullName>
    </submittedName>
</protein>
<organism evidence="2 3">
    <name type="scientific">Branchiostoma floridae</name>
    <name type="common">Florida lancelet</name>
    <name type="synonym">Amphioxus</name>
    <dbReference type="NCBI Taxonomy" id="7739"/>
    <lineage>
        <taxon>Eukaryota</taxon>
        <taxon>Metazoa</taxon>
        <taxon>Chordata</taxon>
        <taxon>Cephalochordata</taxon>
        <taxon>Leptocardii</taxon>
        <taxon>Amphioxiformes</taxon>
        <taxon>Branchiostomatidae</taxon>
        <taxon>Branchiostoma</taxon>
    </lineage>
</organism>
<accession>A0A9J7LLR5</accession>
<feature type="domain" description="Methyltransferase" evidence="1">
    <location>
        <begin position="85"/>
        <end position="174"/>
    </location>
</feature>
<dbReference type="PANTHER" id="PTHR43591:SF101">
    <property type="entry name" value="METHYLTRANSFERASE-LIKE PROTEIN 27"/>
    <property type="match status" value="1"/>
</dbReference>
<evidence type="ECO:0000259" key="1">
    <source>
        <dbReference type="Pfam" id="PF13649"/>
    </source>
</evidence>
<name>A0A9J7LLR5_BRAFL</name>
<dbReference type="PANTHER" id="PTHR43591">
    <property type="entry name" value="METHYLTRANSFERASE"/>
    <property type="match status" value="1"/>
</dbReference>
<dbReference type="RefSeq" id="XP_035684143.1">
    <property type="nucleotide sequence ID" value="XM_035828250.1"/>
</dbReference>
<evidence type="ECO:0000313" key="3">
    <source>
        <dbReference type="RefSeq" id="XP_035684143.1"/>
    </source>
</evidence>
<dbReference type="Pfam" id="PF13649">
    <property type="entry name" value="Methyltransf_25"/>
    <property type="match status" value="1"/>
</dbReference>
<dbReference type="Proteomes" id="UP000001554">
    <property type="component" value="Chromosome 8"/>
</dbReference>
<sequence length="242" mass="26492">MSAEKKIPPEMFDPKCNMTPEMTAKLYDNWSGAVAKALGGSDRGKARVLDVGAGTGACGEEVRRSGFLMWGRGRSVRGRSEKVRVLDVGAGTGACGEELAKLGFTNIDAVDGSQGMLSQAEGKHIYNRLICAFVGPNRLDIEADTYDAIACSAVFAPNHLKEDCLPELIRVAKPASVSPAGGYIIITLREEYLYIVEDYINKLEPAMARLQDEGLWERVSRDVFKMYEVEDKDGITFVFKVL</sequence>
<dbReference type="AlphaFoldDB" id="A0A9J7LLR5"/>
<dbReference type="InterPro" id="IPR041698">
    <property type="entry name" value="Methyltransf_25"/>
</dbReference>
<reference evidence="2" key="1">
    <citation type="journal article" date="2020" name="Nat. Ecol. Evol.">
        <title>Deeply conserved synteny resolves early events in vertebrate evolution.</title>
        <authorList>
            <person name="Simakov O."/>
            <person name="Marletaz F."/>
            <person name="Yue J.X."/>
            <person name="O'Connell B."/>
            <person name="Jenkins J."/>
            <person name="Brandt A."/>
            <person name="Calef R."/>
            <person name="Tung C.H."/>
            <person name="Huang T.K."/>
            <person name="Schmutz J."/>
            <person name="Satoh N."/>
            <person name="Yu J.K."/>
            <person name="Putnam N.H."/>
            <person name="Green R.E."/>
            <person name="Rokhsar D.S."/>
        </authorList>
    </citation>
    <scope>NUCLEOTIDE SEQUENCE [LARGE SCALE GENOMIC DNA]</scope>
    <source>
        <strain evidence="2">S238N-H82</strain>
    </source>
</reference>
<dbReference type="CDD" id="cd02440">
    <property type="entry name" value="AdoMet_MTases"/>
    <property type="match status" value="1"/>
</dbReference>
<dbReference type="KEGG" id="bfo:118421091"/>
<dbReference type="InterPro" id="IPR029063">
    <property type="entry name" value="SAM-dependent_MTases_sf"/>
</dbReference>
<dbReference type="SUPFAM" id="SSF53335">
    <property type="entry name" value="S-adenosyl-L-methionine-dependent methyltransferases"/>
    <property type="match status" value="1"/>
</dbReference>
<evidence type="ECO:0000313" key="2">
    <source>
        <dbReference type="Proteomes" id="UP000001554"/>
    </source>
</evidence>